<evidence type="ECO:0000313" key="2">
    <source>
        <dbReference type="EMBL" id="SPK77688.1"/>
    </source>
</evidence>
<evidence type="ECO:0000313" key="3">
    <source>
        <dbReference type="Proteomes" id="UP000255505"/>
    </source>
</evidence>
<dbReference type="EMBL" id="LT991978">
    <property type="protein sequence ID" value="SPK77688.1"/>
    <property type="molecule type" value="Genomic_DNA"/>
</dbReference>
<evidence type="ECO:0000256" key="1">
    <source>
        <dbReference type="SAM" id="MobiDB-lite"/>
    </source>
</evidence>
<dbReference type="Proteomes" id="UP000255505">
    <property type="component" value="Plasmid III"/>
</dbReference>
<gene>
    <name evidence="2" type="ORF">CT19425_P70028</name>
</gene>
<geneLocation type="plasmid" evidence="2">
    <name>III</name>
</geneLocation>
<keyword evidence="2" id="KW-0614">Plasmid</keyword>
<reference evidence="2 3" key="1">
    <citation type="submission" date="2018-01" db="EMBL/GenBank/DDBJ databases">
        <authorList>
            <person name="Gaut B.S."/>
            <person name="Morton B.R."/>
            <person name="Clegg M.T."/>
            <person name="Duvall M.R."/>
        </authorList>
    </citation>
    <scope>NUCLEOTIDE SEQUENCE [LARGE SCALE GENOMIC DNA]</scope>
    <source>
        <strain evidence="2">Cupriavidus taiwanensis LMG 19425</strain>
        <plasmid evidence="3">Plasmid iii</plasmid>
    </source>
</reference>
<dbReference type="AlphaFoldDB" id="A0A375IU37"/>
<name>A0A375IU37_9BURK</name>
<sequence>MRSTSKWNRKSGLRNTRYKDSAQSEKVEHDIQHVSFTAITIARGNSMGKKHSRPCNSERERSNRTRSIGR</sequence>
<feature type="compositionally biased region" description="Basic and acidic residues" evidence="1">
    <location>
        <begin position="17"/>
        <end position="29"/>
    </location>
</feature>
<feature type="region of interest" description="Disordered" evidence="1">
    <location>
        <begin position="1"/>
        <end position="29"/>
    </location>
</feature>
<accession>A0A375IU37</accession>
<organism evidence="2 3">
    <name type="scientific">Cupriavidus taiwanensis</name>
    <dbReference type="NCBI Taxonomy" id="164546"/>
    <lineage>
        <taxon>Bacteria</taxon>
        <taxon>Pseudomonadati</taxon>
        <taxon>Pseudomonadota</taxon>
        <taxon>Betaproteobacteria</taxon>
        <taxon>Burkholderiales</taxon>
        <taxon>Burkholderiaceae</taxon>
        <taxon>Cupriavidus</taxon>
    </lineage>
</organism>
<proteinExistence type="predicted"/>
<protein>
    <submittedName>
        <fullName evidence="2">Uncharacterized protein</fullName>
    </submittedName>
</protein>
<feature type="region of interest" description="Disordered" evidence="1">
    <location>
        <begin position="41"/>
        <end position="70"/>
    </location>
</feature>